<dbReference type="Gene3D" id="1.20.1250.20">
    <property type="entry name" value="MFS general substrate transporter like domains"/>
    <property type="match status" value="2"/>
</dbReference>
<feature type="domain" description="Major facilitator superfamily (MFS) profile" evidence="9">
    <location>
        <begin position="50"/>
        <end position="513"/>
    </location>
</feature>
<evidence type="ECO:0000256" key="7">
    <source>
        <dbReference type="SAM" id="MobiDB-lite"/>
    </source>
</evidence>
<keyword evidence="2" id="KW-0813">Transport</keyword>
<dbReference type="InterPro" id="IPR020846">
    <property type="entry name" value="MFS_dom"/>
</dbReference>
<feature type="transmembrane region" description="Helical" evidence="8">
    <location>
        <begin position="396"/>
        <end position="414"/>
    </location>
</feature>
<dbReference type="PROSITE" id="PS50850">
    <property type="entry name" value="MFS"/>
    <property type="match status" value="1"/>
</dbReference>
<dbReference type="PANTHER" id="PTHR11662">
    <property type="entry name" value="SOLUTE CARRIER FAMILY 17"/>
    <property type="match status" value="1"/>
</dbReference>
<dbReference type="InterPro" id="IPR050382">
    <property type="entry name" value="MFS_Na/Anion_cotransporter"/>
</dbReference>
<dbReference type="InterPro" id="IPR011701">
    <property type="entry name" value="MFS"/>
</dbReference>
<gene>
    <name evidence="10" type="primary">Picot_0</name>
    <name evidence="11" type="synonym">Picot_3</name>
    <name evidence="10" type="ORF">FJT64_010327</name>
    <name evidence="11" type="ORF">FJT64_016950</name>
</gene>
<evidence type="ECO:0000256" key="6">
    <source>
        <dbReference type="ARBA" id="ARBA00023136"/>
    </source>
</evidence>
<evidence type="ECO:0000259" key="9">
    <source>
        <dbReference type="PROSITE" id="PS50850"/>
    </source>
</evidence>
<feature type="transmembrane region" description="Helical" evidence="8">
    <location>
        <begin position="490"/>
        <end position="511"/>
    </location>
</feature>
<keyword evidence="12" id="KW-1185">Reference proteome</keyword>
<evidence type="ECO:0000256" key="2">
    <source>
        <dbReference type="ARBA" id="ARBA00022448"/>
    </source>
</evidence>
<accession>A0A6A4VAJ0</accession>
<evidence type="ECO:0000313" key="12">
    <source>
        <dbReference type="Proteomes" id="UP000440578"/>
    </source>
</evidence>
<feature type="transmembrane region" description="Helical" evidence="8">
    <location>
        <begin position="188"/>
        <end position="209"/>
    </location>
</feature>
<dbReference type="SUPFAM" id="SSF103473">
    <property type="entry name" value="MFS general substrate transporter"/>
    <property type="match status" value="1"/>
</dbReference>
<evidence type="ECO:0000256" key="1">
    <source>
        <dbReference type="ARBA" id="ARBA00004141"/>
    </source>
</evidence>
<feature type="transmembrane region" description="Helical" evidence="8">
    <location>
        <begin position="420"/>
        <end position="442"/>
    </location>
</feature>
<keyword evidence="5 8" id="KW-1133">Transmembrane helix</keyword>
<feature type="region of interest" description="Disordered" evidence="7">
    <location>
        <begin position="540"/>
        <end position="565"/>
    </location>
</feature>
<feature type="transmembrane region" description="Helical" evidence="8">
    <location>
        <begin position="454"/>
        <end position="478"/>
    </location>
</feature>
<feature type="transmembrane region" description="Helical" evidence="8">
    <location>
        <begin position="230"/>
        <end position="249"/>
    </location>
</feature>
<dbReference type="FunFam" id="1.20.1250.20:FF:000003">
    <property type="entry name" value="Solute carrier family 17 member 3"/>
    <property type="match status" value="1"/>
</dbReference>
<dbReference type="EMBL" id="VIIS01001867">
    <property type="protein sequence ID" value="KAF0291576.1"/>
    <property type="molecule type" value="Genomic_DNA"/>
</dbReference>
<evidence type="ECO:0000313" key="10">
    <source>
        <dbReference type="EMBL" id="KAF0291576.1"/>
    </source>
</evidence>
<dbReference type="Pfam" id="PF07690">
    <property type="entry name" value="MFS_1"/>
    <property type="match status" value="1"/>
</dbReference>
<dbReference type="GO" id="GO:0006820">
    <property type="term" value="P:monoatomic anion transport"/>
    <property type="evidence" value="ECO:0007669"/>
    <property type="project" value="TreeGrafter"/>
</dbReference>
<reference evidence="10 12" key="1">
    <citation type="submission" date="2019-07" db="EMBL/GenBank/DDBJ databases">
        <title>Draft genome assembly of a fouling barnacle, Amphibalanus amphitrite (Darwin, 1854): The first reference genome for Thecostraca.</title>
        <authorList>
            <person name="Kim W."/>
        </authorList>
    </citation>
    <scope>NUCLEOTIDE SEQUENCE [LARGE SCALE GENOMIC DNA]</scope>
    <source>
        <strain evidence="10">SNU_AA5</strain>
        <tissue evidence="10">Soma without cirri and trophi</tissue>
    </source>
</reference>
<dbReference type="Proteomes" id="UP000440578">
    <property type="component" value="Unassembled WGS sequence"/>
</dbReference>
<dbReference type="OrthoDB" id="2985014at2759"/>
<dbReference type="InterPro" id="IPR036259">
    <property type="entry name" value="MFS_trans_sf"/>
</dbReference>
<keyword evidence="4" id="KW-0769">Symport</keyword>
<dbReference type="PANTHER" id="PTHR11662:SF399">
    <property type="entry name" value="FI19708P1-RELATED"/>
    <property type="match status" value="1"/>
</dbReference>
<dbReference type="EMBL" id="VIIS01000180">
    <property type="protein sequence ID" value="KAF0312285.1"/>
    <property type="molecule type" value="Genomic_DNA"/>
</dbReference>
<evidence type="ECO:0000256" key="3">
    <source>
        <dbReference type="ARBA" id="ARBA00022692"/>
    </source>
</evidence>
<keyword evidence="6 8" id="KW-0472">Membrane</keyword>
<feature type="transmembrane region" description="Helical" evidence="8">
    <location>
        <begin position="45"/>
        <end position="65"/>
    </location>
</feature>
<protein>
    <submittedName>
        <fullName evidence="10">Putative inorganic phosphate cotransporter</fullName>
    </submittedName>
</protein>
<dbReference type="CDD" id="cd17318">
    <property type="entry name" value="MFS_SLC17"/>
    <property type="match status" value="1"/>
</dbReference>
<sequence>MVWLLSKDSSSSGDENERCLLDENHPYYGALVDGKRMDVKRPNGWGARHSLAVLGCLGFFVSFSLRVNMSMAIVAMVNHTALAELSHQHPGGPNASAPPPDVDICHQGKAAPKEEVVITEDGPFVWTEMMQGVILSSYFVGYTVSQIPGGRLAERVGAARTFGGGIFLTALLNLLTPVCTHWRVEALIFIRALQGVASGVTCPAIHFMLSRWVPPPERSRISTFVYIGKQLGTAMTILASGPLAGWRWAGGWQSIFYVTGGVGVLWYMCWLFLIYDTPAQHPRISARERLYIDTYFKPHAVPADSEKPVGFPWKQALMSRPLYALIVVHFCQNWGDYMIMTELPTYIRTVLHYPLSMNAFYSAIPQLVKVVFALTVSFMSDGLVNSGLGLSANRKLWNSVGMYIPALMMVGVSYTGCHDIAVISLMVGTVGFNGAIFSGYNINHMDLAPNFAGTLMGLTNCVATLAGVLAPFATGYVINGHPTLENWRTVFMTAAGFFVFGNTVFCVFGTAKQQKWNEPLAMYENNLGLAYSEAGAAEKGQGKKDAGMTGDGTKKDGWPLKKAVL</sequence>
<evidence type="ECO:0000256" key="5">
    <source>
        <dbReference type="ARBA" id="ARBA00022989"/>
    </source>
</evidence>
<keyword evidence="3 8" id="KW-0812">Transmembrane</keyword>
<proteinExistence type="predicted"/>
<comment type="subcellular location">
    <subcellularLocation>
        <location evidence="1">Membrane</location>
        <topology evidence="1">Multi-pass membrane protein</topology>
    </subcellularLocation>
</comment>
<dbReference type="AlphaFoldDB" id="A0A6A4VAJ0"/>
<name>A0A6A4VAJ0_AMPAM</name>
<evidence type="ECO:0000256" key="8">
    <source>
        <dbReference type="SAM" id="Phobius"/>
    </source>
</evidence>
<evidence type="ECO:0000256" key="4">
    <source>
        <dbReference type="ARBA" id="ARBA00022847"/>
    </source>
</evidence>
<comment type="caution">
    <text evidence="10">The sequence shown here is derived from an EMBL/GenBank/DDBJ whole genome shotgun (WGS) entry which is preliminary data.</text>
</comment>
<dbReference type="GO" id="GO:0016020">
    <property type="term" value="C:membrane"/>
    <property type="evidence" value="ECO:0007669"/>
    <property type="project" value="UniProtKB-SubCell"/>
</dbReference>
<feature type="compositionally biased region" description="Basic and acidic residues" evidence="7">
    <location>
        <begin position="540"/>
        <end position="559"/>
    </location>
</feature>
<feature type="transmembrane region" description="Helical" evidence="8">
    <location>
        <begin position="157"/>
        <end position="176"/>
    </location>
</feature>
<dbReference type="GO" id="GO:0015293">
    <property type="term" value="F:symporter activity"/>
    <property type="evidence" value="ECO:0007669"/>
    <property type="project" value="UniProtKB-KW"/>
</dbReference>
<evidence type="ECO:0000313" key="11">
    <source>
        <dbReference type="EMBL" id="KAF0312285.1"/>
    </source>
</evidence>
<feature type="transmembrane region" description="Helical" evidence="8">
    <location>
        <begin position="255"/>
        <end position="275"/>
    </location>
</feature>
<organism evidence="10 12">
    <name type="scientific">Amphibalanus amphitrite</name>
    <name type="common">Striped barnacle</name>
    <name type="synonym">Balanus amphitrite</name>
    <dbReference type="NCBI Taxonomy" id="1232801"/>
    <lineage>
        <taxon>Eukaryota</taxon>
        <taxon>Metazoa</taxon>
        <taxon>Ecdysozoa</taxon>
        <taxon>Arthropoda</taxon>
        <taxon>Crustacea</taxon>
        <taxon>Multicrustacea</taxon>
        <taxon>Cirripedia</taxon>
        <taxon>Thoracica</taxon>
        <taxon>Thoracicalcarea</taxon>
        <taxon>Balanomorpha</taxon>
        <taxon>Balanoidea</taxon>
        <taxon>Balanidae</taxon>
        <taxon>Amphibalaninae</taxon>
        <taxon>Amphibalanus</taxon>
    </lineage>
</organism>